<organism evidence="1">
    <name type="scientific">Thermomicrobium roseum</name>
    <dbReference type="NCBI Taxonomy" id="500"/>
    <lineage>
        <taxon>Bacteria</taxon>
        <taxon>Pseudomonadati</taxon>
        <taxon>Thermomicrobiota</taxon>
        <taxon>Thermomicrobia</taxon>
        <taxon>Thermomicrobiales</taxon>
        <taxon>Thermomicrobiaceae</taxon>
        <taxon>Thermomicrobium</taxon>
    </lineage>
</organism>
<sequence>MRALPIRLLVIGILFVSFAPAVGATPSGLDPTTAQPAVAALWVQLDGGVRYQTAGRAWALGPVIRAVATEPYAEASGGARTVYYFDKARVEVTDLTSTDPRKNLTLGLLVRDMVLGIVQVGDQRFIPVPPATIPLAGDLIGNDAAPTYASLRDLVTVGDRAAERRAPARLGEPVTELLQRDGTVLPRTITQPDVRIAFYEAQSGHNIPAVFWDWLGRQPWPWVILTGFPISEPYWIRTRVDGQERLVLVQAFERRVLTYDPQNPEAWRVEWGNVGLHYRAWRGLDTPLDSGDQALASGVPFGEYLVRAARSSQLDPYLVVALAAVTSRFDPLAETPTARGLLLVPRSSLNDTHYPLDPAENARRGAATLATFVAHEGLEAGLARYLAAAGSSAQPSDVLRTADELRQRFPANAVPLQGPTLTEVGRGHAAYYDPSYDVSWWERTLATYARWGGAVPNASPDPNGFYCVHPDYRPGERLLLIANGIALWCTIGDTVASGHVAAWRSRWVVELSWPTFVALGLDRNNDVTVWGPTR</sequence>
<protein>
    <submittedName>
        <fullName evidence="1">Uncharacterized protein</fullName>
    </submittedName>
</protein>
<name>A0A7C1XDN1_THERO</name>
<gene>
    <name evidence="1" type="ORF">ENP47_06450</name>
</gene>
<dbReference type="AlphaFoldDB" id="A0A7C1XDN1"/>
<evidence type="ECO:0000313" key="1">
    <source>
        <dbReference type="EMBL" id="HEF65218.1"/>
    </source>
</evidence>
<dbReference type="SUPFAM" id="SSF53955">
    <property type="entry name" value="Lysozyme-like"/>
    <property type="match status" value="1"/>
</dbReference>
<accession>A0A7C1XDN1</accession>
<comment type="caution">
    <text evidence="1">The sequence shown here is derived from an EMBL/GenBank/DDBJ whole genome shotgun (WGS) entry which is preliminary data.</text>
</comment>
<dbReference type="Gene3D" id="1.10.530.10">
    <property type="match status" value="1"/>
</dbReference>
<dbReference type="InterPro" id="IPR023346">
    <property type="entry name" value="Lysozyme-like_dom_sf"/>
</dbReference>
<dbReference type="EMBL" id="DSJL01000011">
    <property type="protein sequence ID" value="HEF65218.1"/>
    <property type="molecule type" value="Genomic_DNA"/>
</dbReference>
<reference evidence="1" key="1">
    <citation type="journal article" date="2020" name="mSystems">
        <title>Genome- and Community-Level Interaction Insights into Carbon Utilization and Element Cycling Functions of Hydrothermarchaeota in Hydrothermal Sediment.</title>
        <authorList>
            <person name="Zhou Z."/>
            <person name="Liu Y."/>
            <person name="Xu W."/>
            <person name="Pan J."/>
            <person name="Luo Z.H."/>
            <person name="Li M."/>
        </authorList>
    </citation>
    <scope>NUCLEOTIDE SEQUENCE [LARGE SCALE GENOMIC DNA]</scope>
    <source>
        <strain evidence="1">SpSt-222</strain>
    </source>
</reference>
<proteinExistence type="predicted"/>